<dbReference type="AlphaFoldDB" id="A0AAV3U1F1"/>
<reference evidence="5" key="1">
    <citation type="journal article" date="2019" name="Int. J. Syst. Evol. Microbiol.">
        <title>The Global Catalogue of Microorganisms (GCM) 10K type strain sequencing project: providing services to taxonomists for standard genome sequencing and annotation.</title>
        <authorList>
            <consortium name="The Broad Institute Genomics Platform"/>
            <consortium name="The Broad Institute Genome Sequencing Center for Infectious Disease"/>
            <person name="Wu L."/>
            <person name="Ma J."/>
        </authorList>
    </citation>
    <scope>NUCLEOTIDE SEQUENCE [LARGE SCALE GENOMIC DNA]</scope>
    <source>
        <strain evidence="5">JCM 19134</strain>
    </source>
</reference>
<comment type="cofactor">
    <cofactor evidence="2">
        <name>a divalent metal cation</name>
        <dbReference type="ChEBI" id="CHEBI:60240"/>
    </cofactor>
</comment>
<comment type="function">
    <text evidence="2">Catalyzes the conversion of 3-dehydroshikimate to protocatechuate (3,4-dihydroxybenzoate), a common intermediate of quinate and shikimate degradation pathways.</text>
</comment>
<feature type="domain" description="VOC" evidence="3">
    <location>
        <begin position="294"/>
        <end position="413"/>
    </location>
</feature>
<dbReference type="EMBL" id="BAABLX010000011">
    <property type="protein sequence ID" value="GAA4940087.1"/>
    <property type="molecule type" value="Genomic_DNA"/>
</dbReference>
<dbReference type="PANTHER" id="PTHR12110:SF21">
    <property type="entry name" value="XYLOSE ISOMERASE-LIKE TIM BARREL DOMAIN-CONTAINING PROTEIN"/>
    <property type="match status" value="1"/>
</dbReference>
<keyword evidence="2" id="KW-0456">Lyase</keyword>
<dbReference type="InterPro" id="IPR043700">
    <property type="entry name" value="DSD"/>
</dbReference>
<name>A0AAV3U1F1_9ALTE</name>
<comment type="catalytic activity">
    <reaction evidence="2">
        <text>3-dehydroshikimate = 3,4-dihydroxybenzoate + H2O</text>
        <dbReference type="Rhea" id="RHEA:24848"/>
        <dbReference type="ChEBI" id="CHEBI:15377"/>
        <dbReference type="ChEBI" id="CHEBI:16630"/>
        <dbReference type="ChEBI" id="CHEBI:36241"/>
        <dbReference type="EC" id="4.2.1.118"/>
    </reaction>
</comment>
<dbReference type="RefSeq" id="WP_345420419.1">
    <property type="nucleotide sequence ID" value="NZ_AP031496.1"/>
</dbReference>
<dbReference type="EC" id="4.2.1.118" evidence="2"/>
<evidence type="ECO:0000313" key="5">
    <source>
        <dbReference type="Proteomes" id="UP001409585"/>
    </source>
</evidence>
<dbReference type="CDD" id="cd08342">
    <property type="entry name" value="HPPD_N_like"/>
    <property type="match status" value="1"/>
</dbReference>
<feature type="binding site" evidence="2">
    <location>
        <position position="165"/>
    </location>
    <ligand>
        <name>a divalent metal cation</name>
        <dbReference type="ChEBI" id="CHEBI:60240"/>
        <note>catalytic</note>
    </ligand>
</feature>
<dbReference type="InterPro" id="IPR037523">
    <property type="entry name" value="VOC_core"/>
</dbReference>
<dbReference type="SUPFAM" id="SSF51658">
    <property type="entry name" value="Xylose isomerase-like"/>
    <property type="match status" value="1"/>
</dbReference>
<feature type="binding site" evidence="2">
    <location>
        <position position="597"/>
    </location>
    <ligand>
        <name>Mg(2+)</name>
        <dbReference type="ChEBI" id="CHEBI:18420"/>
    </ligand>
</feature>
<dbReference type="GO" id="GO:0046565">
    <property type="term" value="F:3-dehydroshikimate dehydratase activity"/>
    <property type="evidence" value="ECO:0007669"/>
    <property type="project" value="UniProtKB-UniRule"/>
</dbReference>
<feature type="binding site" evidence="2">
    <location>
        <position position="191"/>
    </location>
    <ligand>
        <name>a divalent metal cation</name>
        <dbReference type="ChEBI" id="CHEBI:60240"/>
        <note>catalytic</note>
    </ligand>
</feature>
<keyword evidence="5" id="KW-1185">Reference proteome</keyword>
<protein>
    <recommendedName>
        <fullName evidence="2">3-dehydroshikimate dehydratase</fullName>
        <shortName evidence="2">DSD</shortName>
        <ecNumber evidence="2">4.2.1.118</ecNumber>
    </recommendedName>
</protein>
<dbReference type="InterPro" id="IPR041736">
    <property type="entry name" value="4OHPhenylPyrv_dOase_N"/>
</dbReference>
<dbReference type="HAMAP" id="MF_02238">
    <property type="entry name" value="DSD"/>
    <property type="match status" value="1"/>
</dbReference>
<keyword evidence="1 2" id="KW-0479">Metal-binding</keyword>
<dbReference type="Proteomes" id="UP001409585">
    <property type="component" value="Unassembled WGS sequence"/>
</dbReference>
<proteinExistence type="inferred from homology"/>
<feature type="binding site" evidence="2">
    <location>
        <position position="134"/>
    </location>
    <ligand>
        <name>a divalent metal cation</name>
        <dbReference type="ChEBI" id="CHEBI:60240"/>
        <note>catalytic</note>
    </ligand>
</feature>
<comment type="pathway">
    <text evidence="2">Aromatic compound metabolism; 3,4-dihydroxybenzoate biosynthesis.</text>
</comment>
<dbReference type="GO" id="GO:0046872">
    <property type="term" value="F:metal ion binding"/>
    <property type="evidence" value="ECO:0007669"/>
    <property type="project" value="UniProtKB-UniRule"/>
</dbReference>
<evidence type="ECO:0000256" key="2">
    <source>
        <dbReference type="HAMAP-Rule" id="MF_02238"/>
    </source>
</evidence>
<comment type="caution">
    <text evidence="4">The sequence shown here is derived from an EMBL/GenBank/DDBJ whole genome shotgun (WGS) entry which is preliminary data.</text>
</comment>
<dbReference type="PANTHER" id="PTHR12110">
    <property type="entry name" value="HYDROXYPYRUVATE ISOMERASE"/>
    <property type="match status" value="1"/>
</dbReference>
<sequence>MKRSIASVCLSGDLRQKIEAVAEAGYDGIEIFENDFMLFGETPAAVRRMVEDAGVEIVAFQPFRDFECMPKAKMQKNFDRAERKFDLMQELGTTAMLICSNVSPQCIDDTDRAVEEFYELAERAKKRDITLGYEALAWGRNVSLYEQAWDVVKRVDHKNLGIILDSFHMYARDADLSTVAEIPGNRIVLVQVADAPRLKMDVLQWSRHFRCFPGQGDFPMQDFMSAIIKTGYNGYFSHEIFNDEFRSSPCRATAIDGMRSLLWLQEQVVMDEPDLMLDRKNSSFYQPPKADMQNFEFVEFAADDQMRDDLLGMLHKLGFHRTHKHRSKEVSLYRQGDVSLVINEESDSFAQHYSLVHGTSVCAIAYGTDDAEGMAERADYYGYHPFESDVESGELDIPAIKSITGELVYFVQKNTDGTRFYDVDFVADDQSEALVTPDDSLNFDHVSSGVAETEFLSVSLFYRSLLDLDVAQPQDLIDPYGIVVSRAATNQDKRIRLPFNMSRSWGASTERFREVHRGSGVQHIAMSCDDIRAFVRRVDPSIILPIPGNYYDDLEARYELDDDLLADLRQFNMLYDQNETGHFIHFYTRSINGLFFEVLQRHRYGNYGEANSQVRLAAQAQVRRSGQP</sequence>
<dbReference type="Gene3D" id="3.10.180.10">
    <property type="entry name" value="2,3-Dihydroxybiphenyl 1,2-Dioxygenase, domain 1"/>
    <property type="match status" value="2"/>
</dbReference>
<organism evidence="4 5">
    <name type="scientific">Halioxenophilus aromaticivorans</name>
    <dbReference type="NCBI Taxonomy" id="1306992"/>
    <lineage>
        <taxon>Bacteria</taxon>
        <taxon>Pseudomonadati</taxon>
        <taxon>Pseudomonadota</taxon>
        <taxon>Gammaproteobacteria</taxon>
        <taxon>Alteromonadales</taxon>
        <taxon>Alteromonadaceae</taxon>
        <taxon>Halioxenophilus</taxon>
    </lineage>
</organism>
<dbReference type="InterPro" id="IPR013022">
    <property type="entry name" value="Xyl_isomerase-like_TIM-brl"/>
</dbReference>
<dbReference type="Pfam" id="PF01261">
    <property type="entry name" value="AP_endonuc_2"/>
    <property type="match status" value="1"/>
</dbReference>
<feature type="binding site" evidence="2">
    <location>
        <position position="239"/>
    </location>
    <ligand>
        <name>a divalent metal cation</name>
        <dbReference type="ChEBI" id="CHEBI:60240"/>
        <note>catalytic</note>
    </ligand>
</feature>
<dbReference type="GO" id="GO:0016853">
    <property type="term" value="F:isomerase activity"/>
    <property type="evidence" value="ECO:0007669"/>
    <property type="project" value="UniProtKB-KW"/>
</dbReference>
<feature type="binding site" evidence="2">
    <location>
        <position position="445"/>
    </location>
    <ligand>
        <name>Mg(2+)</name>
        <dbReference type="ChEBI" id="CHEBI:18420"/>
    </ligand>
</feature>
<comment type="similarity">
    <text evidence="2">Belongs to the bacterial two-domain DSD family.</text>
</comment>
<dbReference type="PROSITE" id="PS51819">
    <property type="entry name" value="VOC"/>
    <property type="match status" value="1"/>
</dbReference>
<dbReference type="Pfam" id="PF14696">
    <property type="entry name" value="Glyoxalase_5"/>
    <property type="match status" value="1"/>
</dbReference>
<feature type="binding site" evidence="2">
    <location>
        <position position="523"/>
    </location>
    <ligand>
        <name>Mg(2+)</name>
        <dbReference type="ChEBI" id="CHEBI:18420"/>
    </ligand>
</feature>
<evidence type="ECO:0000256" key="1">
    <source>
        <dbReference type="ARBA" id="ARBA00022723"/>
    </source>
</evidence>
<evidence type="ECO:0000259" key="3">
    <source>
        <dbReference type="PROSITE" id="PS51819"/>
    </source>
</evidence>
<dbReference type="InterPro" id="IPR029068">
    <property type="entry name" value="Glyas_Bleomycin-R_OHBP_Dase"/>
</dbReference>
<keyword evidence="4" id="KW-0413">Isomerase</keyword>
<gene>
    <name evidence="4" type="ORF">GCM10025791_17940</name>
</gene>
<dbReference type="InterPro" id="IPR050312">
    <property type="entry name" value="IolE/XylAMocC-like"/>
</dbReference>
<dbReference type="Gene3D" id="3.20.20.150">
    <property type="entry name" value="Divalent-metal-dependent TIM barrel enzymes"/>
    <property type="match status" value="1"/>
</dbReference>
<accession>A0AAV3U1F1</accession>
<dbReference type="GO" id="GO:0046279">
    <property type="term" value="P:3,4-dihydroxybenzoate biosynthetic process"/>
    <property type="evidence" value="ECO:0007669"/>
    <property type="project" value="UniProtKB-UniRule"/>
</dbReference>
<evidence type="ECO:0000313" key="4">
    <source>
        <dbReference type="EMBL" id="GAA4940087.1"/>
    </source>
</evidence>
<dbReference type="SUPFAM" id="SSF54593">
    <property type="entry name" value="Glyoxalase/Bleomycin resistance protein/Dihydroxybiphenyl dioxygenase"/>
    <property type="match status" value="1"/>
</dbReference>
<dbReference type="InterPro" id="IPR036237">
    <property type="entry name" value="Xyl_isomerase-like_sf"/>
</dbReference>